<dbReference type="STRING" id="84035.SAMN05660742_12266"/>
<accession>A0A1H7CVA7</accession>
<feature type="transmembrane region" description="Helical" evidence="2">
    <location>
        <begin position="6"/>
        <end position="28"/>
    </location>
</feature>
<proteinExistence type="predicted"/>
<name>A0A1H7CVA7_9FIRM</name>
<gene>
    <name evidence="3" type="ORF">SAMN05660742_12266</name>
</gene>
<protein>
    <submittedName>
        <fullName evidence="3">Uncharacterized protein</fullName>
    </submittedName>
</protein>
<evidence type="ECO:0000256" key="1">
    <source>
        <dbReference type="SAM" id="Coils"/>
    </source>
</evidence>
<dbReference type="Proteomes" id="UP000199662">
    <property type="component" value="Unassembled WGS sequence"/>
</dbReference>
<evidence type="ECO:0000256" key="2">
    <source>
        <dbReference type="SAM" id="Phobius"/>
    </source>
</evidence>
<dbReference type="EMBL" id="FNZK01000022">
    <property type="protein sequence ID" value="SEJ89755.1"/>
    <property type="molecule type" value="Genomic_DNA"/>
</dbReference>
<keyword evidence="2" id="KW-0812">Transmembrane</keyword>
<feature type="coiled-coil region" evidence="1">
    <location>
        <begin position="138"/>
        <end position="169"/>
    </location>
</feature>
<keyword evidence="1" id="KW-0175">Coiled coil</keyword>
<evidence type="ECO:0000313" key="3">
    <source>
        <dbReference type="EMBL" id="SEJ89755.1"/>
    </source>
</evidence>
<evidence type="ECO:0000313" key="4">
    <source>
        <dbReference type="Proteomes" id="UP000199662"/>
    </source>
</evidence>
<keyword evidence="2" id="KW-0472">Membrane</keyword>
<organism evidence="3 4">
    <name type="scientific">Propionispira arboris</name>
    <dbReference type="NCBI Taxonomy" id="84035"/>
    <lineage>
        <taxon>Bacteria</taxon>
        <taxon>Bacillati</taxon>
        <taxon>Bacillota</taxon>
        <taxon>Negativicutes</taxon>
        <taxon>Selenomonadales</taxon>
        <taxon>Selenomonadaceae</taxon>
        <taxon>Propionispira</taxon>
    </lineage>
</organism>
<dbReference type="AlphaFoldDB" id="A0A1H7CVA7"/>
<reference evidence="3 4" key="1">
    <citation type="submission" date="2016-10" db="EMBL/GenBank/DDBJ databases">
        <authorList>
            <person name="de Groot N.N."/>
        </authorList>
    </citation>
    <scope>NUCLEOTIDE SEQUENCE [LARGE SCALE GENOMIC DNA]</scope>
    <source>
        <strain evidence="3 4">DSM 2179</strain>
    </source>
</reference>
<keyword evidence="4" id="KW-1185">Reference proteome</keyword>
<keyword evidence="2" id="KW-1133">Transmembrane helix</keyword>
<dbReference type="RefSeq" id="WP_091834844.1">
    <property type="nucleotide sequence ID" value="NZ_FNZK01000022.1"/>
</dbReference>
<sequence>MDASVLATAFGGACAGAIVTGFMSMWLSKKHYRDDYYKKILDKRIDAYDEVYLFLRGWSEKKEFIKDGEKYAEFFCMFVNEDELGRNIKQMQKVIRLEQWLNSETVEILHEINIFLEDTYILIVKRNNDILSNKYLCSEEDQNKFNHYKNNLENVKANIEAEYENTNINNIIWGGYLCPMVMDLYNEIYFLVNEDMKTLYKVDDFLLYKQNKVSINDIHYLMFYYIDLKSQIILRKMYNVVCFWIKKQNNR</sequence>